<evidence type="ECO:0000256" key="3">
    <source>
        <dbReference type="ARBA" id="ARBA00022525"/>
    </source>
</evidence>
<keyword evidence="11" id="KW-0119">Carbohydrate metabolism</keyword>
<accession>A0A9N8JXM8</accession>
<keyword evidence="18" id="KW-1185">Reference proteome</keyword>
<evidence type="ECO:0000256" key="9">
    <source>
        <dbReference type="ARBA" id="ARBA00023033"/>
    </source>
</evidence>
<keyword evidence="7" id="KW-0560">Oxidoreductase</keyword>
<gene>
    <name evidence="17" type="ORF">AWRI4619_LOCUS7680</name>
</gene>
<dbReference type="InterPro" id="IPR049892">
    <property type="entry name" value="AA9"/>
</dbReference>
<keyword evidence="12" id="KW-0624">Polysaccharide degradation</keyword>
<comment type="catalytic activity">
    <reaction evidence="14">
        <text>[(1-&gt;4)-beta-D-glucosyl]n+m + reduced acceptor + O2 = 4-dehydro-beta-D-glucosyl-[(1-&gt;4)-beta-D-glucosyl]n-1 + [(1-&gt;4)-beta-D-glucosyl]m + acceptor + H2O.</text>
        <dbReference type="EC" id="1.14.99.56"/>
    </reaction>
</comment>
<keyword evidence="10" id="KW-1015">Disulfide bond</keyword>
<dbReference type="PANTHER" id="PTHR33353">
    <property type="entry name" value="PUTATIVE (AFU_ORTHOLOGUE AFUA_1G12560)-RELATED"/>
    <property type="match status" value="1"/>
</dbReference>
<evidence type="ECO:0000259" key="16">
    <source>
        <dbReference type="Pfam" id="PF03443"/>
    </source>
</evidence>
<evidence type="ECO:0000256" key="6">
    <source>
        <dbReference type="ARBA" id="ARBA00023001"/>
    </source>
</evidence>
<evidence type="ECO:0000256" key="2">
    <source>
        <dbReference type="ARBA" id="ARBA00004613"/>
    </source>
</evidence>
<evidence type="ECO:0000256" key="7">
    <source>
        <dbReference type="ARBA" id="ARBA00023002"/>
    </source>
</evidence>
<sequence length="202" mass="22150">MVEDTGTMYSTVAILSGLLTLITFTTTVTAHGFVQGIVTNNHWYPGAQPWWRVNPNVAHAKTAGWSSLNQDLGFISPSEYNTAAIACHKSAKSTNTRIPVKAGDKVKLLWIQGSYVLRHEIIALHSADHDNGAQNYPNCINFQISGKGTAKPAGVKATKLYTAKDKGIAISIYWPVLKSYTIPGPTLWKGAVKRWVEKIWKA</sequence>
<organism evidence="17 18">
    <name type="scientific">Aureobasidium vineae</name>
    <dbReference type="NCBI Taxonomy" id="2773715"/>
    <lineage>
        <taxon>Eukaryota</taxon>
        <taxon>Fungi</taxon>
        <taxon>Dikarya</taxon>
        <taxon>Ascomycota</taxon>
        <taxon>Pezizomycotina</taxon>
        <taxon>Dothideomycetes</taxon>
        <taxon>Dothideomycetidae</taxon>
        <taxon>Dothideales</taxon>
        <taxon>Saccotheciaceae</taxon>
        <taxon>Aureobasidium</taxon>
    </lineage>
</organism>
<dbReference type="Proteomes" id="UP000716446">
    <property type="component" value="Unassembled WGS sequence"/>
</dbReference>
<keyword evidence="6" id="KW-0136">Cellulose degradation</keyword>
<evidence type="ECO:0000256" key="14">
    <source>
        <dbReference type="ARBA" id="ARBA00045077"/>
    </source>
</evidence>
<comment type="similarity">
    <text evidence="13">Belongs to the polysaccharide monooxygenase AA9 family.</text>
</comment>
<feature type="domain" description="Auxiliary Activity family 9 catalytic" evidence="16">
    <location>
        <begin position="31"/>
        <end position="110"/>
    </location>
</feature>
<dbReference type="InterPro" id="IPR005103">
    <property type="entry name" value="AA9_LPMO"/>
</dbReference>
<keyword evidence="8" id="KW-0186">Copper</keyword>
<keyword evidence="9" id="KW-0503">Monooxygenase</keyword>
<evidence type="ECO:0000256" key="12">
    <source>
        <dbReference type="ARBA" id="ARBA00023326"/>
    </source>
</evidence>
<evidence type="ECO:0000256" key="11">
    <source>
        <dbReference type="ARBA" id="ARBA00023277"/>
    </source>
</evidence>
<keyword evidence="4" id="KW-0479">Metal-binding</keyword>
<evidence type="ECO:0000256" key="5">
    <source>
        <dbReference type="ARBA" id="ARBA00022729"/>
    </source>
</evidence>
<dbReference type="AlphaFoldDB" id="A0A9N8JXM8"/>
<dbReference type="Pfam" id="PF03443">
    <property type="entry name" value="AA9"/>
    <property type="match status" value="2"/>
</dbReference>
<evidence type="ECO:0000256" key="15">
    <source>
        <dbReference type="ARBA" id="ARBA00047174"/>
    </source>
</evidence>
<evidence type="ECO:0000256" key="10">
    <source>
        <dbReference type="ARBA" id="ARBA00023157"/>
    </source>
</evidence>
<comment type="caution">
    <text evidence="17">The sequence shown here is derived from an EMBL/GenBank/DDBJ whole genome shotgun (WGS) entry which is preliminary data.</text>
</comment>
<evidence type="ECO:0000256" key="4">
    <source>
        <dbReference type="ARBA" id="ARBA00022723"/>
    </source>
</evidence>
<protein>
    <recommendedName>
        <fullName evidence="15">lytic cellulose monooxygenase (C4-dehydrogenating)</fullName>
        <ecNumber evidence="15">1.14.99.56</ecNumber>
    </recommendedName>
</protein>
<reference evidence="17" key="1">
    <citation type="submission" date="2020-06" db="EMBL/GenBank/DDBJ databases">
        <authorList>
            <person name="Onetto C."/>
        </authorList>
    </citation>
    <scope>NUCLEOTIDE SEQUENCE</scope>
</reference>
<evidence type="ECO:0000256" key="1">
    <source>
        <dbReference type="ARBA" id="ARBA00001973"/>
    </source>
</evidence>
<dbReference type="GO" id="GO:0004497">
    <property type="term" value="F:monooxygenase activity"/>
    <property type="evidence" value="ECO:0007669"/>
    <property type="project" value="UniProtKB-KW"/>
</dbReference>
<feature type="domain" description="Auxiliary Activity family 9 catalytic" evidence="16">
    <location>
        <begin position="112"/>
        <end position="175"/>
    </location>
</feature>
<dbReference type="GO" id="GO:0046872">
    <property type="term" value="F:metal ion binding"/>
    <property type="evidence" value="ECO:0007669"/>
    <property type="project" value="UniProtKB-KW"/>
</dbReference>
<proteinExistence type="inferred from homology"/>
<comment type="subcellular location">
    <subcellularLocation>
        <location evidence="2">Secreted</location>
    </subcellularLocation>
</comment>
<keyword evidence="5" id="KW-0732">Signal</keyword>
<dbReference type="PANTHER" id="PTHR33353:SF10">
    <property type="entry name" value="ENDO-BETA-1,4-GLUCANASE D"/>
    <property type="match status" value="1"/>
</dbReference>
<dbReference type="Gene3D" id="2.70.50.70">
    <property type="match status" value="2"/>
</dbReference>
<dbReference type="EMBL" id="CAIJEN010000014">
    <property type="protein sequence ID" value="CAD0093196.1"/>
    <property type="molecule type" value="Genomic_DNA"/>
</dbReference>
<evidence type="ECO:0000256" key="8">
    <source>
        <dbReference type="ARBA" id="ARBA00023008"/>
    </source>
</evidence>
<dbReference type="GO" id="GO:0005576">
    <property type="term" value="C:extracellular region"/>
    <property type="evidence" value="ECO:0007669"/>
    <property type="project" value="UniProtKB-SubCell"/>
</dbReference>
<evidence type="ECO:0000256" key="13">
    <source>
        <dbReference type="ARBA" id="ARBA00044502"/>
    </source>
</evidence>
<keyword evidence="3" id="KW-0964">Secreted</keyword>
<evidence type="ECO:0000313" key="17">
    <source>
        <dbReference type="EMBL" id="CAD0093196.1"/>
    </source>
</evidence>
<evidence type="ECO:0000313" key="18">
    <source>
        <dbReference type="Proteomes" id="UP000716446"/>
    </source>
</evidence>
<name>A0A9N8JXM8_9PEZI</name>
<comment type="cofactor">
    <cofactor evidence="1">
        <name>Cu(2+)</name>
        <dbReference type="ChEBI" id="CHEBI:29036"/>
    </cofactor>
</comment>
<dbReference type="GO" id="GO:0030245">
    <property type="term" value="P:cellulose catabolic process"/>
    <property type="evidence" value="ECO:0007669"/>
    <property type="project" value="UniProtKB-KW"/>
</dbReference>
<dbReference type="EC" id="1.14.99.56" evidence="15"/>